<accession>A0A427B458</accession>
<proteinExistence type="predicted"/>
<evidence type="ECO:0000313" key="3">
    <source>
        <dbReference type="Proteomes" id="UP000287651"/>
    </source>
</evidence>
<organism evidence="2 3">
    <name type="scientific">Ensete ventricosum</name>
    <name type="common">Abyssinian banana</name>
    <name type="synonym">Musa ensete</name>
    <dbReference type="NCBI Taxonomy" id="4639"/>
    <lineage>
        <taxon>Eukaryota</taxon>
        <taxon>Viridiplantae</taxon>
        <taxon>Streptophyta</taxon>
        <taxon>Embryophyta</taxon>
        <taxon>Tracheophyta</taxon>
        <taxon>Spermatophyta</taxon>
        <taxon>Magnoliopsida</taxon>
        <taxon>Liliopsida</taxon>
        <taxon>Zingiberales</taxon>
        <taxon>Musaceae</taxon>
        <taxon>Ensete</taxon>
    </lineage>
</organism>
<feature type="region of interest" description="Disordered" evidence="1">
    <location>
        <begin position="92"/>
        <end position="112"/>
    </location>
</feature>
<dbReference type="Proteomes" id="UP000287651">
    <property type="component" value="Unassembled WGS sequence"/>
</dbReference>
<protein>
    <submittedName>
        <fullName evidence="2">Uncharacterized protein</fullName>
    </submittedName>
</protein>
<gene>
    <name evidence="2" type="ORF">B296_00000424</name>
</gene>
<evidence type="ECO:0000256" key="1">
    <source>
        <dbReference type="SAM" id="MobiDB-lite"/>
    </source>
</evidence>
<sequence length="112" mass="13399">MRPIEALILDFASVEPPQIQQVAHLLYLIVELSFPEYLEFIHFDLQISLHRTDKRSKQLLRNNSLQIRRRSRSELYLFQERWDQAAREDKDWVDPFGAPKQKKQRPLTSNVP</sequence>
<dbReference type="EMBL" id="AMZH03000533">
    <property type="protein sequence ID" value="RRT83251.1"/>
    <property type="molecule type" value="Genomic_DNA"/>
</dbReference>
<comment type="caution">
    <text evidence="2">The sequence shown here is derived from an EMBL/GenBank/DDBJ whole genome shotgun (WGS) entry which is preliminary data.</text>
</comment>
<evidence type="ECO:0000313" key="2">
    <source>
        <dbReference type="EMBL" id="RRT83251.1"/>
    </source>
</evidence>
<dbReference type="AlphaFoldDB" id="A0A427B458"/>
<name>A0A427B458_ENSVE</name>
<reference evidence="2 3" key="1">
    <citation type="journal article" date="2014" name="Agronomy (Basel)">
        <title>A Draft Genome Sequence for Ensete ventricosum, the Drought-Tolerant Tree Against Hunger.</title>
        <authorList>
            <person name="Harrison J."/>
            <person name="Moore K.A."/>
            <person name="Paszkiewicz K."/>
            <person name="Jones T."/>
            <person name="Grant M."/>
            <person name="Ambacheew D."/>
            <person name="Muzemil S."/>
            <person name="Studholme D.J."/>
        </authorList>
    </citation>
    <scope>NUCLEOTIDE SEQUENCE [LARGE SCALE GENOMIC DNA]</scope>
</reference>